<accession>A0A318QL15</accession>
<organism evidence="4 5">
    <name type="scientific">Komagataeibacter sucrofermentans</name>
    <dbReference type="NCBI Taxonomy" id="1053551"/>
    <lineage>
        <taxon>Bacteria</taxon>
        <taxon>Pseudomonadati</taxon>
        <taxon>Pseudomonadota</taxon>
        <taxon>Alphaproteobacteria</taxon>
        <taxon>Acetobacterales</taxon>
        <taxon>Acetobacteraceae</taxon>
        <taxon>Komagataeibacter</taxon>
    </lineage>
</organism>
<gene>
    <name evidence="4" type="ORF">CFR77_08360</name>
</gene>
<comment type="caution">
    <text evidence="4">The sequence shown here is derived from an EMBL/GenBank/DDBJ whole genome shotgun (WGS) entry which is preliminary data.</text>
</comment>
<dbReference type="EMBL" id="NKUA01000009">
    <property type="protein sequence ID" value="PYD79110.1"/>
    <property type="molecule type" value="Genomic_DNA"/>
</dbReference>
<keyword evidence="5" id="KW-1185">Reference proteome</keyword>
<dbReference type="RefSeq" id="WP_110569109.1">
    <property type="nucleotide sequence ID" value="NZ_CP137147.1"/>
</dbReference>
<dbReference type="PANTHER" id="PTHR11579">
    <property type="entry name" value="PROTEIN-L-ISOASPARTATE O-METHYLTRANSFERASE"/>
    <property type="match status" value="1"/>
</dbReference>
<name>A0A318QL15_9PROT</name>
<evidence type="ECO:0000256" key="2">
    <source>
        <dbReference type="ARBA" id="ARBA00013346"/>
    </source>
</evidence>
<keyword evidence="4" id="KW-0808">Transferase</keyword>
<keyword evidence="4" id="KW-0489">Methyltransferase</keyword>
<dbReference type="Proteomes" id="UP000247814">
    <property type="component" value="Unassembled WGS sequence"/>
</dbReference>
<evidence type="ECO:0000313" key="5">
    <source>
        <dbReference type="Proteomes" id="UP000247814"/>
    </source>
</evidence>
<proteinExistence type="inferred from homology"/>
<protein>
    <recommendedName>
        <fullName evidence="2">Protein-L-isoaspartate O-methyltransferase</fullName>
    </recommendedName>
    <alternativeName>
        <fullName evidence="3">Protein L-isoaspartyl methyltransferase</fullName>
    </alternativeName>
</protein>
<dbReference type="PANTHER" id="PTHR11579:SF18">
    <property type="entry name" value="PROTEIN-L-ISOASPARTATE O-METHYLTRANSFERASE"/>
    <property type="match status" value="1"/>
</dbReference>
<dbReference type="GO" id="GO:0032259">
    <property type="term" value="P:methylation"/>
    <property type="evidence" value="ECO:0007669"/>
    <property type="project" value="UniProtKB-KW"/>
</dbReference>
<dbReference type="GO" id="GO:0004719">
    <property type="term" value="F:protein-L-isoaspartate (D-aspartate) O-methyltransferase activity"/>
    <property type="evidence" value="ECO:0007669"/>
    <property type="project" value="InterPro"/>
</dbReference>
<sequence>MDRTDPDYAPLDFVAARQRMVDAQIRPSQVGNATIIAAMRAVPRERAVPDALRAFAYSDQNLPLGEGRYLTEPRVTGRMLQVADLRHGERVLVVAAGTGYLAALLGAMALELHVTALESDPRLATMGKALCATCAPGVQWCDGPLVKGAPASAPYDLIFIDGAVRTVPQAIVDQLAQGGRIIAPICPASGVTSVSRIAATVQGSAVQPLFEAAVPMLPELAPAPAFVF</sequence>
<dbReference type="SUPFAM" id="SSF53335">
    <property type="entry name" value="S-adenosyl-L-methionine-dependent methyltransferases"/>
    <property type="match status" value="1"/>
</dbReference>
<dbReference type="InterPro" id="IPR029063">
    <property type="entry name" value="SAM-dependent_MTases_sf"/>
</dbReference>
<reference evidence="4 5" key="1">
    <citation type="submission" date="2017-07" db="EMBL/GenBank/DDBJ databases">
        <title>A draft genome sequence of Komagataeibacter sucrofermentans LMG 18788.</title>
        <authorList>
            <person name="Skraban J."/>
            <person name="Cleenwerck I."/>
            <person name="Vandamme P."/>
            <person name="Trcek J."/>
        </authorList>
    </citation>
    <scope>NUCLEOTIDE SEQUENCE [LARGE SCALE GENOMIC DNA]</scope>
    <source>
        <strain evidence="4 5">LMG 18788</strain>
    </source>
</reference>
<evidence type="ECO:0000313" key="4">
    <source>
        <dbReference type="EMBL" id="PYD79110.1"/>
    </source>
</evidence>
<dbReference type="AlphaFoldDB" id="A0A318QL15"/>
<dbReference type="Pfam" id="PF01135">
    <property type="entry name" value="PCMT"/>
    <property type="match status" value="1"/>
</dbReference>
<evidence type="ECO:0000256" key="1">
    <source>
        <dbReference type="ARBA" id="ARBA00005369"/>
    </source>
</evidence>
<dbReference type="InterPro" id="IPR000682">
    <property type="entry name" value="PCMT"/>
</dbReference>
<dbReference type="Gene3D" id="3.40.50.150">
    <property type="entry name" value="Vaccinia Virus protein VP39"/>
    <property type="match status" value="1"/>
</dbReference>
<dbReference type="OrthoDB" id="9798496at2"/>
<dbReference type="GO" id="GO:0005737">
    <property type="term" value="C:cytoplasm"/>
    <property type="evidence" value="ECO:0007669"/>
    <property type="project" value="TreeGrafter"/>
</dbReference>
<comment type="similarity">
    <text evidence="1">Belongs to the methyltransferase superfamily. L-isoaspartyl/D-aspartyl protein methyltransferase family.</text>
</comment>
<evidence type="ECO:0000256" key="3">
    <source>
        <dbReference type="ARBA" id="ARBA00030757"/>
    </source>
</evidence>